<protein>
    <submittedName>
        <fullName evidence="2">Uncharacterized protein</fullName>
    </submittedName>
</protein>
<keyword evidence="1" id="KW-0175">Coiled coil</keyword>
<organism evidence="2">
    <name type="scientific">Fibrocapsa japonica</name>
    <dbReference type="NCBI Taxonomy" id="94617"/>
    <lineage>
        <taxon>Eukaryota</taxon>
        <taxon>Sar</taxon>
        <taxon>Stramenopiles</taxon>
        <taxon>Ochrophyta</taxon>
        <taxon>Raphidophyceae</taxon>
        <taxon>Chattonellales</taxon>
        <taxon>Chattonellaceae</taxon>
        <taxon>Fibrocapsa</taxon>
    </lineage>
</organism>
<proteinExistence type="predicted"/>
<name>A0A7S2V5D8_9STRA</name>
<dbReference type="EMBL" id="HBHR01017426">
    <property type="protein sequence ID" value="CAD9868725.1"/>
    <property type="molecule type" value="Transcribed_RNA"/>
</dbReference>
<sequence length="291" mass="33284">MPCLKRIFRVNSKHQVVPLPVEDVNTISKSGENALKCDEYINSTEPFSSKNDCRHRFWRVPRLKLKCCQLDKSTALKTASGISDSRHMAEAAKKYGSGNHELGRANTWKLHEDSEEWTHYRQHCQIEPVITHVSSFSKRSCGRTLDLTHHGRKAAAKSHTMKKIASVRRPRLRAASIQEQLSGKTNSFMSNSVVLTKSTAGNKFSKESKVVAGVKIRNCPENLIVLRKVEKYRAMELELRLKALTERTAEVQRQLNSQRWEHSLRHDLEEEEDILFLLTSEALMIPSIIIK</sequence>
<reference evidence="2" key="1">
    <citation type="submission" date="2021-01" db="EMBL/GenBank/DDBJ databases">
        <authorList>
            <person name="Corre E."/>
            <person name="Pelletier E."/>
            <person name="Niang G."/>
            <person name="Scheremetjew M."/>
            <person name="Finn R."/>
            <person name="Kale V."/>
            <person name="Holt S."/>
            <person name="Cochrane G."/>
            <person name="Meng A."/>
            <person name="Brown T."/>
            <person name="Cohen L."/>
        </authorList>
    </citation>
    <scope>NUCLEOTIDE SEQUENCE</scope>
    <source>
        <strain evidence="2">CCMP1661</strain>
    </source>
</reference>
<feature type="coiled-coil region" evidence="1">
    <location>
        <begin position="234"/>
        <end position="261"/>
    </location>
</feature>
<evidence type="ECO:0000256" key="1">
    <source>
        <dbReference type="SAM" id="Coils"/>
    </source>
</evidence>
<dbReference type="AlphaFoldDB" id="A0A7S2V5D8"/>
<accession>A0A7S2V5D8</accession>
<gene>
    <name evidence="2" type="ORF">FJAP1339_LOCUS8739</name>
</gene>
<evidence type="ECO:0000313" key="2">
    <source>
        <dbReference type="EMBL" id="CAD9868725.1"/>
    </source>
</evidence>